<sequence>MPQQSNPTSTALDDSNPKNPQTSTPPTDPTIHGGNFTPIDIDDQNGSPARAPTPISHNLATQMMNEGHKEGPSGGLKDGDRGPDEFEVVEKADPDVTKDMGFKTVNDSNKPASGSESHFETKDFTPIDIDGQNGSRARASTPAPAQAPTPANHNNDPGMTNGGHEESPSDGLKDGDPKQDANEFSNRHINVATMTASDSALQQTLVESETRRRKLRAGHSHHISMWLGWHEETEVEEAICKISSLIREVDPRLLFLAIIGSSSRVGEEEETGQPQDAP</sequence>
<dbReference type="AlphaFoldDB" id="A0A9P8VTG6"/>
<accession>A0A9P8VTG6</accession>
<feature type="compositionally biased region" description="Polar residues" evidence="1">
    <location>
        <begin position="55"/>
        <end position="64"/>
    </location>
</feature>
<feature type="compositionally biased region" description="Basic and acidic residues" evidence="1">
    <location>
        <begin position="163"/>
        <end position="181"/>
    </location>
</feature>
<dbReference type="EMBL" id="JAGPYM010000052">
    <property type="protein sequence ID" value="KAH6871607.1"/>
    <property type="molecule type" value="Genomic_DNA"/>
</dbReference>
<evidence type="ECO:0000256" key="1">
    <source>
        <dbReference type="SAM" id="MobiDB-lite"/>
    </source>
</evidence>
<feature type="compositionally biased region" description="Low complexity" evidence="1">
    <location>
        <begin position="135"/>
        <end position="151"/>
    </location>
</feature>
<dbReference type="Proteomes" id="UP000777438">
    <property type="component" value="Unassembled WGS sequence"/>
</dbReference>
<evidence type="ECO:0000313" key="2">
    <source>
        <dbReference type="EMBL" id="KAH6871607.1"/>
    </source>
</evidence>
<feature type="region of interest" description="Disordered" evidence="1">
    <location>
        <begin position="1"/>
        <end position="182"/>
    </location>
</feature>
<organism evidence="2 3">
    <name type="scientific">Thelonectria olida</name>
    <dbReference type="NCBI Taxonomy" id="1576542"/>
    <lineage>
        <taxon>Eukaryota</taxon>
        <taxon>Fungi</taxon>
        <taxon>Dikarya</taxon>
        <taxon>Ascomycota</taxon>
        <taxon>Pezizomycotina</taxon>
        <taxon>Sordariomycetes</taxon>
        <taxon>Hypocreomycetidae</taxon>
        <taxon>Hypocreales</taxon>
        <taxon>Nectriaceae</taxon>
        <taxon>Thelonectria</taxon>
    </lineage>
</organism>
<name>A0A9P8VTG6_9HYPO</name>
<evidence type="ECO:0000313" key="3">
    <source>
        <dbReference type="Proteomes" id="UP000777438"/>
    </source>
</evidence>
<gene>
    <name evidence="2" type="ORF">B0T10DRAFT_466547</name>
</gene>
<protein>
    <submittedName>
        <fullName evidence="2">Uncharacterized protein</fullName>
    </submittedName>
</protein>
<reference evidence="2 3" key="1">
    <citation type="journal article" date="2021" name="Nat. Commun.">
        <title>Genetic determinants of endophytism in the Arabidopsis root mycobiome.</title>
        <authorList>
            <person name="Mesny F."/>
            <person name="Miyauchi S."/>
            <person name="Thiergart T."/>
            <person name="Pickel B."/>
            <person name="Atanasova L."/>
            <person name="Karlsson M."/>
            <person name="Huettel B."/>
            <person name="Barry K.W."/>
            <person name="Haridas S."/>
            <person name="Chen C."/>
            <person name="Bauer D."/>
            <person name="Andreopoulos W."/>
            <person name="Pangilinan J."/>
            <person name="LaButti K."/>
            <person name="Riley R."/>
            <person name="Lipzen A."/>
            <person name="Clum A."/>
            <person name="Drula E."/>
            <person name="Henrissat B."/>
            <person name="Kohler A."/>
            <person name="Grigoriev I.V."/>
            <person name="Martin F.M."/>
            <person name="Hacquard S."/>
        </authorList>
    </citation>
    <scope>NUCLEOTIDE SEQUENCE [LARGE SCALE GENOMIC DNA]</scope>
    <source>
        <strain evidence="2 3">MPI-CAGE-CH-0241</strain>
    </source>
</reference>
<feature type="compositionally biased region" description="Polar residues" evidence="1">
    <location>
        <begin position="105"/>
        <end position="116"/>
    </location>
</feature>
<feature type="compositionally biased region" description="Basic and acidic residues" evidence="1">
    <location>
        <begin position="66"/>
        <end position="101"/>
    </location>
</feature>
<proteinExistence type="predicted"/>
<feature type="compositionally biased region" description="Polar residues" evidence="1">
    <location>
        <begin position="1"/>
        <end position="25"/>
    </location>
</feature>
<keyword evidence="3" id="KW-1185">Reference proteome</keyword>
<comment type="caution">
    <text evidence="2">The sequence shown here is derived from an EMBL/GenBank/DDBJ whole genome shotgun (WGS) entry which is preliminary data.</text>
</comment>